<dbReference type="AlphaFoldDB" id="A0A840IYL2"/>
<comment type="caution">
    <text evidence="1">The sequence shown here is derived from an EMBL/GenBank/DDBJ whole genome shotgun (WGS) entry which is preliminary data.</text>
</comment>
<dbReference type="EMBL" id="JACHMG010000001">
    <property type="protein sequence ID" value="MBB4686377.1"/>
    <property type="molecule type" value="Genomic_DNA"/>
</dbReference>
<reference evidence="1 2" key="1">
    <citation type="submission" date="2020-08" db="EMBL/GenBank/DDBJ databases">
        <title>Sequencing the genomes of 1000 actinobacteria strains.</title>
        <authorList>
            <person name="Klenk H.-P."/>
        </authorList>
    </citation>
    <scope>NUCLEOTIDE SEQUENCE [LARGE SCALE GENOMIC DNA]</scope>
    <source>
        <strain evidence="1 2">DSM 45859</strain>
    </source>
</reference>
<gene>
    <name evidence="1" type="ORF">BJY18_003862</name>
</gene>
<evidence type="ECO:0000313" key="1">
    <source>
        <dbReference type="EMBL" id="MBB4686377.1"/>
    </source>
</evidence>
<evidence type="ECO:0000313" key="2">
    <source>
        <dbReference type="Proteomes" id="UP000581769"/>
    </source>
</evidence>
<sequence>MASERSIEAGYRDFGPLARAAFAEITETAAVLDAG</sequence>
<dbReference type="Proteomes" id="UP000581769">
    <property type="component" value="Unassembled WGS sequence"/>
</dbReference>
<name>A0A840IYL2_9PSEU</name>
<accession>A0A840IYL2</accession>
<keyword evidence="2" id="KW-1185">Reference proteome</keyword>
<proteinExistence type="predicted"/>
<organism evidence="1 2">
    <name type="scientific">Amycolatopsis jiangsuensis</name>
    <dbReference type="NCBI Taxonomy" id="1181879"/>
    <lineage>
        <taxon>Bacteria</taxon>
        <taxon>Bacillati</taxon>
        <taxon>Actinomycetota</taxon>
        <taxon>Actinomycetes</taxon>
        <taxon>Pseudonocardiales</taxon>
        <taxon>Pseudonocardiaceae</taxon>
        <taxon>Amycolatopsis</taxon>
    </lineage>
</organism>
<protein>
    <submittedName>
        <fullName evidence="1">Uncharacterized protein</fullName>
    </submittedName>
</protein>